<dbReference type="EMBL" id="JAEMUK010000008">
    <property type="protein sequence ID" value="MBJ7542768.1"/>
    <property type="molecule type" value="Genomic_DNA"/>
</dbReference>
<evidence type="ECO:0000313" key="3">
    <source>
        <dbReference type="Proteomes" id="UP000623250"/>
    </source>
</evidence>
<sequence>MAPVTASAQPLGQQQAQSPDELRLILMIRNAIVALNQANITGNYSVLRELGTPTFQQTNNPAKLAEAFATLRNRKIDISPVMFFPPRLTAQPNMLEGQVLRLTGFFATAPEHVNFDIAFQLTGDQWMLAAIAVNVAPPGEGQQASTMSEAPPQRAAESKPIRIDLTQPAGGAAPQQPQKKASPPPKKPKPEQAAAPQQPARPTLQQQAGPSLSSSVPAPSAPAPAPAEQTQVEVAPAPAPAPNTAWNPFGR</sequence>
<feature type="compositionally biased region" description="Low complexity" evidence="1">
    <location>
        <begin position="191"/>
        <end position="218"/>
    </location>
</feature>
<feature type="region of interest" description="Disordered" evidence="1">
    <location>
        <begin position="166"/>
        <end position="251"/>
    </location>
</feature>
<reference evidence="2 3" key="1">
    <citation type="submission" date="2020-12" db="EMBL/GenBank/DDBJ databases">
        <title>Revised draft genomes of Rhodomicrobium vannielii ATCC 17100 and Rhodomicrobium udaipurense JA643.</title>
        <authorList>
            <person name="Conners E.M."/>
            <person name="Davenport E.J."/>
            <person name="Bose A."/>
        </authorList>
    </citation>
    <scope>NUCLEOTIDE SEQUENCE [LARGE SCALE GENOMIC DNA]</scope>
    <source>
        <strain evidence="2 3">JA643</strain>
    </source>
</reference>
<protein>
    <submittedName>
        <fullName evidence="2">Uncharacterized protein</fullName>
    </submittedName>
</protein>
<evidence type="ECO:0000256" key="1">
    <source>
        <dbReference type="SAM" id="MobiDB-lite"/>
    </source>
</evidence>
<accession>A0A8I1GE20</accession>
<gene>
    <name evidence="2" type="ORF">JDN41_04265</name>
</gene>
<name>A0A8I1GE20_9HYPH</name>
<keyword evidence="3" id="KW-1185">Reference proteome</keyword>
<dbReference type="AlphaFoldDB" id="A0A8I1GE20"/>
<dbReference type="RefSeq" id="WP_052037381.1">
    <property type="nucleotide sequence ID" value="NZ_JAEMUK010000008.1"/>
</dbReference>
<dbReference type="Proteomes" id="UP000623250">
    <property type="component" value="Unassembled WGS sequence"/>
</dbReference>
<feature type="compositionally biased region" description="Low complexity" evidence="1">
    <location>
        <begin position="167"/>
        <end position="181"/>
    </location>
</feature>
<evidence type="ECO:0000313" key="2">
    <source>
        <dbReference type="EMBL" id="MBJ7542768.1"/>
    </source>
</evidence>
<proteinExistence type="predicted"/>
<comment type="caution">
    <text evidence="2">The sequence shown here is derived from an EMBL/GenBank/DDBJ whole genome shotgun (WGS) entry which is preliminary data.</text>
</comment>
<organism evidence="2 3">
    <name type="scientific">Rhodomicrobium udaipurense</name>
    <dbReference type="NCBI Taxonomy" id="1202716"/>
    <lineage>
        <taxon>Bacteria</taxon>
        <taxon>Pseudomonadati</taxon>
        <taxon>Pseudomonadota</taxon>
        <taxon>Alphaproteobacteria</taxon>
        <taxon>Hyphomicrobiales</taxon>
        <taxon>Hyphomicrobiaceae</taxon>
        <taxon>Rhodomicrobium</taxon>
    </lineage>
</organism>